<evidence type="ECO:0000313" key="5">
    <source>
        <dbReference type="EMBL" id="QCD92575.1"/>
    </source>
</evidence>
<dbReference type="SUPFAM" id="SSF56112">
    <property type="entry name" value="Protein kinase-like (PK-like)"/>
    <property type="match status" value="1"/>
</dbReference>
<feature type="region of interest" description="Disordered" evidence="3">
    <location>
        <begin position="1"/>
        <end position="32"/>
    </location>
</feature>
<keyword evidence="2" id="KW-1003">Cell membrane</keyword>
<dbReference type="GO" id="GO:0005524">
    <property type="term" value="F:ATP binding"/>
    <property type="evidence" value="ECO:0007669"/>
    <property type="project" value="InterPro"/>
</dbReference>
<dbReference type="Proteomes" id="UP000501690">
    <property type="component" value="Linkage Group LG5"/>
</dbReference>
<evidence type="ECO:0000256" key="3">
    <source>
        <dbReference type="SAM" id="MobiDB-lite"/>
    </source>
</evidence>
<dbReference type="PANTHER" id="PTHR45621">
    <property type="entry name" value="OS01G0588500 PROTEIN-RELATED"/>
    <property type="match status" value="1"/>
</dbReference>
<dbReference type="Gene3D" id="1.10.510.10">
    <property type="entry name" value="Transferase(Phosphotransferase) domain 1"/>
    <property type="match status" value="1"/>
</dbReference>
<dbReference type="InterPro" id="IPR001245">
    <property type="entry name" value="Ser-Thr/Tyr_kinase_cat_dom"/>
</dbReference>
<keyword evidence="6" id="KW-1185">Reference proteome</keyword>
<dbReference type="InterPro" id="IPR050823">
    <property type="entry name" value="Plant_Ser_Thr_Prot_Kinase"/>
</dbReference>
<evidence type="ECO:0000259" key="4">
    <source>
        <dbReference type="PROSITE" id="PS50011"/>
    </source>
</evidence>
<dbReference type="AlphaFoldDB" id="A0A4D6LV97"/>
<sequence>MGSISGTRVGSTIGGKSKGGRKNKDVVQSSNGKGSRFWKKLRIFLGCMFWSSKGEGSSINKINQADHGKHVTNDVERQQPIVPRSSSSNRRVLRHARLCVPDQELFEASLLLRRFSFQDLMLATRTFKVENFHDEEGFGILLKGWINQYGNYAARPGKGIPIAVKALNLNESQDQKEWLEEIIYLSKLQHLNLVRLLGFCLEDDKRLLVYEHVCEGSLEKHLFKTRAVHLTWPMRMKIAIGAANGMSFLHEETSRPLIFRDFKTSNILLDKDYNTKLWDFSLAKDASMGHEIHTTTKRVRSKGYEAPEYIMTGECIKVHQTMLVQTSMALEYVHHRIFQGASKPCQSVKIILYLYLHLHQIQELDLRQILV</sequence>
<dbReference type="PROSITE" id="PS50011">
    <property type="entry name" value="PROTEIN_KINASE_DOM"/>
    <property type="match status" value="1"/>
</dbReference>
<comment type="subcellular location">
    <subcellularLocation>
        <location evidence="1">Cell membrane</location>
    </subcellularLocation>
</comment>
<organism evidence="5 6">
    <name type="scientific">Vigna unguiculata</name>
    <name type="common">Cowpea</name>
    <dbReference type="NCBI Taxonomy" id="3917"/>
    <lineage>
        <taxon>Eukaryota</taxon>
        <taxon>Viridiplantae</taxon>
        <taxon>Streptophyta</taxon>
        <taxon>Embryophyta</taxon>
        <taxon>Tracheophyta</taxon>
        <taxon>Spermatophyta</taxon>
        <taxon>Magnoliopsida</taxon>
        <taxon>eudicotyledons</taxon>
        <taxon>Gunneridae</taxon>
        <taxon>Pentapetalae</taxon>
        <taxon>rosids</taxon>
        <taxon>fabids</taxon>
        <taxon>Fabales</taxon>
        <taxon>Fabaceae</taxon>
        <taxon>Papilionoideae</taxon>
        <taxon>50 kb inversion clade</taxon>
        <taxon>NPAAA clade</taxon>
        <taxon>indigoferoid/millettioid clade</taxon>
        <taxon>Phaseoleae</taxon>
        <taxon>Vigna</taxon>
    </lineage>
</organism>
<proteinExistence type="predicted"/>
<dbReference type="Gene3D" id="3.30.200.20">
    <property type="entry name" value="Phosphorylase Kinase, domain 1"/>
    <property type="match status" value="1"/>
</dbReference>
<dbReference type="EMBL" id="CP039349">
    <property type="protein sequence ID" value="QCD92575.1"/>
    <property type="molecule type" value="Genomic_DNA"/>
</dbReference>
<protein>
    <submittedName>
        <fullName evidence="5">Serine/threonine kinase</fullName>
    </submittedName>
</protein>
<keyword evidence="5" id="KW-0808">Transferase</keyword>
<name>A0A4D6LV97_VIGUN</name>
<dbReference type="GO" id="GO:0005886">
    <property type="term" value="C:plasma membrane"/>
    <property type="evidence" value="ECO:0007669"/>
    <property type="project" value="UniProtKB-SubCell"/>
</dbReference>
<evidence type="ECO:0000256" key="1">
    <source>
        <dbReference type="ARBA" id="ARBA00004236"/>
    </source>
</evidence>
<keyword evidence="5" id="KW-0418">Kinase</keyword>
<gene>
    <name evidence="5" type="ORF">DEO72_LG5g642</name>
</gene>
<feature type="compositionally biased region" description="Polar residues" evidence="3">
    <location>
        <begin position="1"/>
        <end position="10"/>
    </location>
</feature>
<evidence type="ECO:0000313" key="6">
    <source>
        <dbReference type="Proteomes" id="UP000501690"/>
    </source>
</evidence>
<dbReference type="GO" id="GO:0004672">
    <property type="term" value="F:protein kinase activity"/>
    <property type="evidence" value="ECO:0007669"/>
    <property type="project" value="InterPro"/>
</dbReference>
<dbReference type="Pfam" id="PF07714">
    <property type="entry name" value="PK_Tyr_Ser-Thr"/>
    <property type="match status" value="1"/>
</dbReference>
<dbReference type="InterPro" id="IPR011009">
    <property type="entry name" value="Kinase-like_dom_sf"/>
</dbReference>
<keyword evidence="2" id="KW-0472">Membrane</keyword>
<accession>A0A4D6LV97</accession>
<reference evidence="5 6" key="1">
    <citation type="submission" date="2019-04" db="EMBL/GenBank/DDBJ databases">
        <title>An improved genome assembly and genetic linkage map for asparagus bean, Vigna unguiculata ssp. sesquipedialis.</title>
        <authorList>
            <person name="Xia Q."/>
            <person name="Zhang R."/>
            <person name="Dong Y."/>
        </authorList>
    </citation>
    <scope>NUCLEOTIDE SEQUENCE [LARGE SCALE GENOMIC DNA]</scope>
    <source>
        <tissue evidence="5">Leaf</tissue>
    </source>
</reference>
<evidence type="ECO:0000256" key="2">
    <source>
        <dbReference type="ARBA" id="ARBA00022475"/>
    </source>
</evidence>
<dbReference type="InterPro" id="IPR000719">
    <property type="entry name" value="Prot_kinase_dom"/>
</dbReference>
<feature type="domain" description="Protein kinase" evidence="4">
    <location>
        <begin position="127"/>
        <end position="371"/>
    </location>
</feature>